<evidence type="ECO:0000259" key="1">
    <source>
        <dbReference type="Pfam" id="PF02470"/>
    </source>
</evidence>
<reference evidence="2 3" key="1">
    <citation type="submission" date="2019-10" db="EMBL/GenBank/DDBJ databases">
        <title>Draft Genome Assembly of Rhodococcus zopfii DSM44189.</title>
        <authorList>
            <person name="Sutton J.M."/>
            <person name="Akob D.M."/>
            <person name="Bushman T.J."/>
        </authorList>
    </citation>
    <scope>NUCLEOTIDE SEQUENCE [LARGE SCALE GENOMIC DNA]</scope>
    <source>
        <strain evidence="2 3">DSM 44189</strain>
    </source>
</reference>
<gene>
    <name evidence="2" type="ORF">F8M49_19185</name>
</gene>
<dbReference type="InterPro" id="IPR003399">
    <property type="entry name" value="Mce/MlaD"/>
</dbReference>
<evidence type="ECO:0000313" key="3">
    <source>
        <dbReference type="Proteomes" id="UP001275440"/>
    </source>
</evidence>
<dbReference type="EMBL" id="WBMO01000001">
    <property type="protein sequence ID" value="MDV2476916.1"/>
    <property type="molecule type" value="Genomic_DNA"/>
</dbReference>
<organism evidence="2 3">
    <name type="scientific">Rhodococcus zopfii</name>
    <dbReference type="NCBI Taxonomy" id="43772"/>
    <lineage>
        <taxon>Bacteria</taxon>
        <taxon>Bacillati</taxon>
        <taxon>Actinomycetota</taxon>
        <taxon>Actinomycetes</taxon>
        <taxon>Mycobacteriales</taxon>
        <taxon>Nocardiaceae</taxon>
        <taxon>Rhodococcus</taxon>
    </lineage>
</organism>
<proteinExistence type="predicted"/>
<keyword evidence="3" id="KW-1185">Reference proteome</keyword>
<sequence length="493" mass="52181">MMPSVRNRLIVFLAIGLAAILAVALWFVQVPRQLGIGRYDVRLDLADGGGLYPTANVTYRGVTIGRVTGVRMTVEGAEATLSLDSSVPVPASTAVEVRSMSAIGERFVDLVPGDENAPYLAGGDVLPRDRVTLPEPVDRALDRLDGTLQSVGSDRLALLLDEAHTAIGASGNDLRTLVDSATAVAGEAADNAGETAALIDGAGPLLQTQIDSSSAIGRWASALAGTTGTLRDADQDVRALVDRAAPTADEVRAGFQRIEPTLPLLLANLISVEQVAAVYNPGIEQILVLFPSIMASTQSAALPNVDNPSQNTFFVNSYNDPPPCIEGFLPPGQRRSPTELDVPETPAGLYCKLPSDDPVAVRGARNLPCLEFPGLRGATVQTCRDQAVEQGVAGAVAGTYDPITRGVHRAGRNPLRTGTSRARGVRRRWRICCCRPGSTRPVRRENRRAAPDGDQALAASLNCSRVPVASRYSCTQRSMTAADFSTLVSWPTT</sequence>
<dbReference type="Proteomes" id="UP001275440">
    <property type="component" value="Unassembled WGS sequence"/>
</dbReference>
<evidence type="ECO:0000313" key="2">
    <source>
        <dbReference type="EMBL" id="MDV2476916.1"/>
    </source>
</evidence>
<dbReference type="InterPro" id="IPR005693">
    <property type="entry name" value="Mce"/>
</dbReference>
<dbReference type="Pfam" id="PF02470">
    <property type="entry name" value="MlaD"/>
    <property type="match status" value="1"/>
</dbReference>
<dbReference type="InterPro" id="IPR052336">
    <property type="entry name" value="MlaD_Phospholipid_Transporter"/>
</dbReference>
<protein>
    <submittedName>
        <fullName evidence="2">MCE family protein</fullName>
    </submittedName>
</protein>
<feature type="domain" description="Mce/MlaD" evidence="1">
    <location>
        <begin position="39"/>
        <end position="113"/>
    </location>
</feature>
<dbReference type="PANTHER" id="PTHR33371">
    <property type="entry name" value="INTERMEMBRANE PHOSPHOLIPID TRANSPORT SYSTEM BINDING PROTEIN MLAD-RELATED"/>
    <property type="match status" value="1"/>
</dbReference>
<dbReference type="NCBIfam" id="TIGR00996">
    <property type="entry name" value="Mtu_fam_mce"/>
    <property type="match status" value="1"/>
</dbReference>
<name>A0ABU3WSE8_9NOCA</name>
<accession>A0ABU3WSE8</accession>
<comment type="caution">
    <text evidence="2">The sequence shown here is derived from an EMBL/GenBank/DDBJ whole genome shotgun (WGS) entry which is preliminary data.</text>
</comment>
<dbReference type="PANTHER" id="PTHR33371:SF16">
    <property type="entry name" value="MCE-FAMILY PROTEIN MCE3F"/>
    <property type="match status" value="1"/>
</dbReference>